<proteinExistence type="inferred from homology"/>
<dbReference type="InterPro" id="IPR000540">
    <property type="entry name" value="Flag_MotA_CS"/>
</dbReference>
<name>A0AAE3G356_9GAMM</name>
<dbReference type="PANTHER" id="PTHR30433">
    <property type="entry name" value="CHEMOTAXIS PROTEIN MOTA"/>
    <property type="match status" value="1"/>
</dbReference>
<dbReference type="RefSeq" id="WP_253477616.1">
    <property type="nucleotide sequence ID" value="NZ_JALJXV010000004.1"/>
</dbReference>
<evidence type="ECO:0000256" key="4">
    <source>
        <dbReference type="ARBA" id="ARBA00022475"/>
    </source>
</evidence>
<dbReference type="PANTHER" id="PTHR30433:SF4">
    <property type="entry name" value="MOTILITY PROTEIN A"/>
    <property type="match status" value="1"/>
</dbReference>
<evidence type="ECO:0000256" key="2">
    <source>
        <dbReference type="ARBA" id="ARBA00008038"/>
    </source>
</evidence>
<feature type="transmembrane region" description="Helical" evidence="13">
    <location>
        <begin position="171"/>
        <end position="191"/>
    </location>
</feature>
<evidence type="ECO:0000313" key="16">
    <source>
        <dbReference type="EMBL" id="MCP1674955.1"/>
    </source>
</evidence>
<sequence>MLILVGFLVVVISVVTGYALHGGDLMMLWQPLEVLIIFGAAFGAFLIANPMKIVKSVFGFMPTLLKGSPYNKGMYMDLLALLYELFYKAQREGLLAIEGDIDDPENSELFNRYPRIKKEKHAMEFLLDYLRLMVGGSMNPHELEALMEQELEALHDEEEQPAHAVNRVADALPGFGIIAAILGIIIAMGEIDGPVEVIGGLVAVALIGTFLGIFAGYSFVGPLATAMEHQAREKAKFLEIIKVTIVAILNGYKPVLAVEFGRKVMYESERPSFQELEDFVKSRK</sequence>
<dbReference type="InterPro" id="IPR046786">
    <property type="entry name" value="MotA_N"/>
</dbReference>
<dbReference type="Pfam" id="PF01618">
    <property type="entry name" value="MotA_ExbB"/>
    <property type="match status" value="1"/>
</dbReference>
<protein>
    <submittedName>
        <fullName evidence="16">Chemotaxis protein MotA</fullName>
    </submittedName>
</protein>
<evidence type="ECO:0000256" key="9">
    <source>
        <dbReference type="ARBA" id="ARBA00022781"/>
    </source>
</evidence>
<comment type="caution">
    <text evidence="16">The sequence shown here is derived from an EMBL/GenBank/DDBJ whole genome shotgun (WGS) entry which is preliminary data.</text>
</comment>
<keyword evidence="9" id="KW-0375">Hydrogen ion transport</keyword>
<dbReference type="InterPro" id="IPR047055">
    <property type="entry name" value="MotA-like"/>
</dbReference>
<keyword evidence="7 13" id="KW-0812">Transmembrane</keyword>
<keyword evidence="11" id="KW-0406">Ion transport</keyword>
<feature type="domain" description="Motility protein A N-terminal" evidence="15">
    <location>
        <begin position="4"/>
        <end position="93"/>
    </location>
</feature>
<keyword evidence="8" id="KW-0283">Flagellar rotation</keyword>
<accession>A0AAE3G356</accession>
<evidence type="ECO:0000256" key="8">
    <source>
        <dbReference type="ARBA" id="ARBA00022779"/>
    </source>
</evidence>
<keyword evidence="12 13" id="KW-0472">Membrane</keyword>
<dbReference type="GO" id="GO:1902600">
    <property type="term" value="P:proton transmembrane transport"/>
    <property type="evidence" value="ECO:0007669"/>
    <property type="project" value="UniProtKB-KW"/>
</dbReference>
<dbReference type="AlphaFoldDB" id="A0AAE3G356"/>
<dbReference type="Pfam" id="PF20560">
    <property type="entry name" value="MotA_N"/>
    <property type="match status" value="1"/>
</dbReference>
<evidence type="ECO:0000256" key="1">
    <source>
        <dbReference type="ARBA" id="ARBA00004429"/>
    </source>
</evidence>
<dbReference type="EMBL" id="JALJXV010000004">
    <property type="protein sequence ID" value="MCP1674955.1"/>
    <property type="molecule type" value="Genomic_DNA"/>
</dbReference>
<keyword evidence="6" id="KW-0997">Cell inner membrane</keyword>
<dbReference type="GO" id="GO:0006935">
    <property type="term" value="P:chemotaxis"/>
    <property type="evidence" value="ECO:0007669"/>
    <property type="project" value="UniProtKB-KW"/>
</dbReference>
<evidence type="ECO:0000256" key="5">
    <source>
        <dbReference type="ARBA" id="ARBA00022500"/>
    </source>
</evidence>
<comment type="subcellular location">
    <subcellularLocation>
        <location evidence="1">Cell inner membrane</location>
        <topology evidence="1">Multi-pass membrane protein</topology>
    </subcellularLocation>
</comment>
<dbReference type="InterPro" id="IPR002898">
    <property type="entry name" value="MotA_ExbB_proton_chnl"/>
</dbReference>
<organism evidence="16 17">
    <name type="scientific">Natronocella acetinitrilica</name>
    <dbReference type="NCBI Taxonomy" id="414046"/>
    <lineage>
        <taxon>Bacteria</taxon>
        <taxon>Pseudomonadati</taxon>
        <taxon>Pseudomonadota</taxon>
        <taxon>Gammaproteobacteria</taxon>
        <taxon>Chromatiales</taxon>
        <taxon>Ectothiorhodospiraceae</taxon>
        <taxon>Natronocella</taxon>
    </lineage>
</organism>
<feature type="domain" description="MotA/TolQ/ExbB proton channel" evidence="14">
    <location>
        <begin position="124"/>
        <end position="236"/>
    </location>
</feature>
<evidence type="ECO:0000256" key="3">
    <source>
        <dbReference type="ARBA" id="ARBA00022448"/>
    </source>
</evidence>
<feature type="transmembrane region" description="Helical" evidence="13">
    <location>
        <begin position="27"/>
        <end position="48"/>
    </location>
</feature>
<keyword evidence="4" id="KW-1003">Cell membrane</keyword>
<evidence type="ECO:0000256" key="6">
    <source>
        <dbReference type="ARBA" id="ARBA00022519"/>
    </source>
</evidence>
<evidence type="ECO:0000256" key="13">
    <source>
        <dbReference type="SAM" id="Phobius"/>
    </source>
</evidence>
<evidence type="ECO:0000256" key="10">
    <source>
        <dbReference type="ARBA" id="ARBA00022989"/>
    </source>
</evidence>
<keyword evidence="5" id="KW-0145">Chemotaxis</keyword>
<keyword evidence="10 13" id="KW-1133">Transmembrane helix</keyword>
<evidence type="ECO:0000256" key="7">
    <source>
        <dbReference type="ARBA" id="ARBA00022692"/>
    </source>
</evidence>
<dbReference type="GO" id="GO:0071978">
    <property type="term" value="P:bacterial-type flagellum-dependent swarming motility"/>
    <property type="evidence" value="ECO:0007669"/>
    <property type="project" value="InterPro"/>
</dbReference>
<dbReference type="NCBIfam" id="TIGR03818">
    <property type="entry name" value="MotA1"/>
    <property type="match status" value="1"/>
</dbReference>
<dbReference type="GO" id="GO:0005886">
    <property type="term" value="C:plasma membrane"/>
    <property type="evidence" value="ECO:0007669"/>
    <property type="project" value="UniProtKB-SubCell"/>
</dbReference>
<reference evidence="16" key="1">
    <citation type="submission" date="2022-03" db="EMBL/GenBank/DDBJ databases">
        <title>Genomic Encyclopedia of Type Strains, Phase III (KMG-III): the genomes of soil and plant-associated and newly described type strains.</title>
        <authorList>
            <person name="Whitman W."/>
        </authorList>
    </citation>
    <scope>NUCLEOTIDE SEQUENCE</scope>
    <source>
        <strain evidence="16">ANL 6-2</strain>
    </source>
</reference>
<dbReference type="InterPro" id="IPR022522">
    <property type="entry name" value="Flagellar_motor_stator_MotA"/>
</dbReference>
<feature type="transmembrane region" description="Helical" evidence="13">
    <location>
        <begin position="197"/>
        <end position="220"/>
    </location>
</feature>
<dbReference type="Proteomes" id="UP001205843">
    <property type="component" value="Unassembled WGS sequence"/>
</dbReference>
<keyword evidence="17" id="KW-1185">Reference proteome</keyword>
<dbReference type="PROSITE" id="PS01307">
    <property type="entry name" value="MOTA"/>
    <property type="match status" value="1"/>
</dbReference>
<evidence type="ECO:0000313" key="17">
    <source>
        <dbReference type="Proteomes" id="UP001205843"/>
    </source>
</evidence>
<evidence type="ECO:0000259" key="15">
    <source>
        <dbReference type="Pfam" id="PF20560"/>
    </source>
</evidence>
<comment type="similarity">
    <text evidence="2">Belongs to the MotA family.</text>
</comment>
<evidence type="ECO:0000256" key="11">
    <source>
        <dbReference type="ARBA" id="ARBA00023065"/>
    </source>
</evidence>
<keyword evidence="3" id="KW-0813">Transport</keyword>
<gene>
    <name evidence="16" type="ORF">J2T57_002093</name>
</gene>
<evidence type="ECO:0000259" key="14">
    <source>
        <dbReference type="Pfam" id="PF01618"/>
    </source>
</evidence>
<evidence type="ECO:0000256" key="12">
    <source>
        <dbReference type="ARBA" id="ARBA00023136"/>
    </source>
</evidence>